<dbReference type="Proteomes" id="UP000765509">
    <property type="component" value="Unassembled WGS sequence"/>
</dbReference>
<feature type="compositionally biased region" description="Polar residues" evidence="1">
    <location>
        <begin position="80"/>
        <end position="92"/>
    </location>
</feature>
<sequence>MAEPSGKSYQFFHSSFNSTEASNQMTGRIWIKFFSSTTPQRLIPMEHGQQEVQPRFKLGRTWGRLLGNMSQRDTLKRPYGNNQRLESQQEVQTPGGKGSQDKG</sequence>
<accession>A0A9Q3DG60</accession>
<feature type="region of interest" description="Disordered" evidence="1">
    <location>
        <begin position="69"/>
        <end position="103"/>
    </location>
</feature>
<protein>
    <submittedName>
        <fullName evidence="2">Uncharacterized protein</fullName>
    </submittedName>
</protein>
<evidence type="ECO:0000313" key="3">
    <source>
        <dbReference type="Proteomes" id="UP000765509"/>
    </source>
</evidence>
<organism evidence="2 3">
    <name type="scientific">Austropuccinia psidii MF-1</name>
    <dbReference type="NCBI Taxonomy" id="1389203"/>
    <lineage>
        <taxon>Eukaryota</taxon>
        <taxon>Fungi</taxon>
        <taxon>Dikarya</taxon>
        <taxon>Basidiomycota</taxon>
        <taxon>Pucciniomycotina</taxon>
        <taxon>Pucciniomycetes</taxon>
        <taxon>Pucciniales</taxon>
        <taxon>Sphaerophragmiaceae</taxon>
        <taxon>Austropuccinia</taxon>
    </lineage>
</organism>
<evidence type="ECO:0000256" key="1">
    <source>
        <dbReference type="SAM" id="MobiDB-lite"/>
    </source>
</evidence>
<gene>
    <name evidence="2" type="ORF">O181_043176</name>
</gene>
<evidence type="ECO:0000313" key="2">
    <source>
        <dbReference type="EMBL" id="MBW0503461.1"/>
    </source>
</evidence>
<dbReference type="EMBL" id="AVOT02017406">
    <property type="protein sequence ID" value="MBW0503461.1"/>
    <property type="molecule type" value="Genomic_DNA"/>
</dbReference>
<name>A0A9Q3DG60_9BASI</name>
<dbReference type="AlphaFoldDB" id="A0A9Q3DG60"/>
<comment type="caution">
    <text evidence="2">The sequence shown here is derived from an EMBL/GenBank/DDBJ whole genome shotgun (WGS) entry which is preliminary data.</text>
</comment>
<keyword evidence="3" id="KW-1185">Reference proteome</keyword>
<reference evidence="2" key="1">
    <citation type="submission" date="2021-03" db="EMBL/GenBank/DDBJ databases">
        <title>Draft genome sequence of rust myrtle Austropuccinia psidii MF-1, a brazilian biotype.</title>
        <authorList>
            <person name="Quecine M.C."/>
            <person name="Pachon D.M.R."/>
            <person name="Bonatelli M.L."/>
            <person name="Correr F.H."/>
            <person name="Franceschini L.M."/>
            <person name="Leite T.F."/>
            <person name="Margarido G.R.A."/>
            <person name="Almeida C.A."/>
            <person name="Ferrarezi J.A."/>
            <person name="Labate C.A."/>
        </authorList>
    </citation>
    <scope>NUCLEOTIDE SEQUENCE</scope>
    <source>
        <strain evidence="2">MF-1</strain>
    </source>
</reference>
<proteinExistence type="predicted"/>